<comment type="caution">
    <text evidence="1">The sequence shown here is derived from an EMBL/GenBank/DDBJ whole genome shotgun (WGS) entry which is preliminary data.</text>
</comment>
<name>A0A8S0W4S8_CYCAE</name>
<dbReference type="EMBL" id="CACVBS010000036">
    <property type="protein sequence ID" value="CAA7262464.1"/>
    <property type="molecule type" value="Genomic_DNA"/>
</dbReference>
<organism evidence="1 2">
    <name type="scientific">Cyclocybe aegerita</name>
    <name type="common">Black poplar mushroom</name>
    <name type="synonym">Agrocybe aegerita</name>
    <dbReference type="NCBI Taxonomy" id="1973307"/>
    <lineage>
        <taxon>Eukaryota</taxon>
        <taxon>Fungi</taxon>
        <taxon>Dikarya</taxon>
        <taxon>Basidiomycota</taxon>
        <taxon>Agaricomycotina</taxon>
        <taxon>Agaricomycetes</taxon>
        <taxon>Agaricomycetidae</taxon>
        <taxon>Agaricales</taxon>
        <taxon>Agaricineae</taxon>
        <taxon>Bolbitiaceae</taxon>
        <taxon>Cyclocybe</taxon>
    </lineage>
</organism>
<evidence type="ECO:0000313" key="1">
    <source>
        <dbReference type="EMBL" id="CAA7262464.1"/>
    </source>
</evidence>
<gene>
    <name evidence="1" type="ORF">AAE3_LOCUS4851</name>
</gene>
<protein>
    <submittedName>
        <fullName evidence="1">Uncharacterized protein</fullName>
    </submittedName>
</protein>
<reference evidence="1 2" key="1">
    <citation type="submission" date="2020-01" db="EMBL/GenBank/DDBJ databases">
        <authorList>
            <person name="Gupta K D."/>
        </authorList>
    </citation>
    <scope>NUCLEOTIDE SEQUENCE [LARGE SCALE GENOMIC DNA]</scope>
</reference>
<accession>A0A8S0W4S8</accession>
<sequence length="159" mass="17276">MSGSSATRHCGRYHPKRPMTNLTAYTGLPGANQRFLPQDIHGQLVQVFTWVTEFDHKAAELVQRLDILIAEQRNFRILTRNEDKKLAAGQAIEPLQKAVPGCGQALALQLAPPDFVESFNSLYPIETPAGAVGPTPADLPGDLFMLALDHGEILSTSAS</sequence>
<keyword evidence="2" id="KW-1185">Reference proteome</keyword>
<dbReference type="Proteomes" id="UP000467700">
    <property type="component" value="Unassembled WGS sequence"/>
</dbReference>
<proteinExistence type="predicted"/>
<evidence type="ECO:0000313" key="2">
    <source>
        <dbReference type="Proteomes" id="UP000467700"/>
    </source>
</evidence>
<dbReference type="AlphaFoldDB" id="A0A8S0W4S8"/>